<evidence type="ECO:0000313" key="2">
    <source>
        <dbReference type="EMBL" id="TNN40312.1"/>
    </source>
</evidence>
<feature type="region of interest" description="Disordered" evidence="1">
    <location>
        <begin position="26"/>
        <end position="101"/>
    </location>
</feature>
<name>A0A4Z2FJ58_9TELE</name>
<proteinExistence type="predicted"/>
<dbReference type="AlphaFoldDB" id="A0A4Z2FJ58"/>
<dbReference type="EMBL" id="SRLO01001201">
    <property type="protein sequence ID" value="TNN40312.1"/>
    <property type="molecule type" value="Genomic_DNA"/>
</dbReference>
<protein>
    <submittedName>
        <fullName evidence="2">Uncharacterized protein</fullName>
    </submittedName>
</protein>
<gene>
    <name evidence="2" type="ORF">EYF80_049531</name>
</gene>
<accession>A0A4Z2FJ58</accession>
<feature type="compositionally biased region" description="Basic and acidic residues" evidence="1">
    <location>
        <begin position="74"/>
        <end position="84"/>
    </location>
</feature>
<evidence type="ECO:0000313" key="3">
    <source>
        <dbReference type="Proteomes" id="UP000314294"/>
    </source>
</evidence>
<organism evidence="2 3">
    <name type="scientific">Liparis tanakae</name>
    <name type="common">Tanaka's snailfish</name>
    <dbReference type="NCBI Taxonomy" id="230148"/>
    <lineage>
        <taxon>Eukaryota</taxon>
        <taxon>Metazoa</taxon>
        <taxon>Chordata</taxon>
        <taxon>Craniata</taxon>
        <taxon>Vertebrata</taxon>
        <taxon>Euteleostomi</taxon>
        <taxon>Actinopterygii</taxon>
        <taxon>Neopterygii</taxon>
        <taxon>Teleostei</taxon>
        <taxon>Neoteleostei</taxon>
        <taxon>Acanthomorphata</taxon>
        <taxon>Eupercaria</taxon>
        <taxon>Perciformes</taxon>
        <taxon>Cottioidei</taxon>
        <taxon>Cottales</taxon>
        <taxon>Liparidae</taxon>
        <taxon>Liparis</taxon>
    </lineage>
</organism>
<reference evidence="2 3" key="1">
    <citation type="submission" date="2019-03" db="EMBL/GenBank/DDBJ databases">
        <title>First draft genome of Liparis tanakae, snailfish: a comprehensive survey of snailfish specific genes.</title>
        <authorList>
            <person name="Kim W."/>
            <person name="Song I."/>
            <person name="Jeong J.-H."/>
            <person name="Kim D."/>
            <person name="Kim S."/>
            <person name="Ryu S."/>
            <person name="Song J.Y."/>
            <person name="Lee S.K."/>
        </authorList>
    </citation>
    <scope>NUCLEOTIDE SEQUENCE [LARGE SCALE GENOMIC DNA]</scope>
    <source>
        <tissue evidence="2">Muscle</tissue>
    </source>
</reference>
<comment type="caution">
    <text evidence="2">The sequence shown here is derived from an EMBL/GenBank/DDBJ whole genome shotgun (WGS) entry which is preliminary data.</text>
</comment>
<sequence length="130" mass="14118">MSKSTGNFLTLCQAIDKFSADALEGIAEPVRPHSPKVKGHAAPDSSSHGAAQRPLQGPHDSQVPVGPSGSQSRSRLETRGREQVKVSAPRGEEEEALKREEEALKREEEALKREEEALSVTSLYIEGSSW</sequence>
<dbReference type="OrthoDB" id="10249672at2759"/>
<evidence type="ECO:0000256" key="1">
    <source>
        <dbReference type="SAM" id="MobiDB-lite"/>
    </source>
</evidence>
<dbReference type="Proteomes" id="UP000314294">
    <property type="component" value="Unassembled WGS sequence"/>
</dbReference>
<keyword evidence="3" id="KW-1185">Reference proteome</keyword>